<gene>
    <name evidence="1" type="ORF">CDL15_Pgr010105</name>
</gene>
<organism evidence="1 2">
    <name type="scientific">Punica granatum</name>
    <name type="common">Pomegranate</name>
    <dbReference type="NCBI Taxonomy" id="22663"/>
    <lineage>
        <taxon>Eukaryota</taxon>
        <taxon>Viridiplantae</taxon>
        <taxon>Streptophyta</taxon>
        <taxon>Embryophyta</taxon>
        <taxon>Tracheophyta</taxon>
        <taxon>Spermatophyta</taxon>
        <taxon>Magnoliopsida</taxon>
        <taxon>eudicotyledons</taxon>
        <taxon>Gunneridae</taxon>
        <taxon>Pentapetalae</taxon>
        <taxon>rosids</taxon>
        <taxon>malvids</taxon>
        <taxon>Myrtales</taxon>
        <taxon>Lythraceae</taxon>
        <taxon>Punica</taxon>
    </lineage>
</organism>
<dbReference type="AlphaFoldDB" id="A0A218WW00"/>
<comment type="caution">
    <text evidence="1">The sequence shown here is derived from an EMBL/GenBank/DDBJ whole genome shotgun (WGS) entry which is preliminary data.</text>
</comment>
<proteinExistence type="predicted"/>
<evidence type="ECO:0000313" key="1">
    <source>
        <dbReference type="EMBL" id="OWM77017.1"/>
    </source>
</evidence>
<protein>
    <submittedName>
        <fullName evidence="1">Uncharacterized protein</fullName>
    </submittedName>
</protein>
<dbReference type="EMBL" id="MTKT01002893">
    <property type="protein sequence ID" value="OWM77017.1"/>
    <property type="molecule type" value="Genomic_DNA"/>
</dbReference>
<sequence>MCPEDSPGVLAATGTSLGGSYRVPKGRLKLVPRPWQSLGACRPVLGCRSLVSGAGPGSPVRKGVRERSGVSRLKPDTSKMRLDASLVILALRGIFRVPHWAPFGASVIR</sequence>
<name>A0A218WW00_PUNGR</name>
<reference evidence="2" key="1">
    <citation type="journal article" date="2017" name="Plant J.">
        <title>The pomegranate (Punica granatum L.) genome and the genomics of punicalagin biosynthesis.</title>
        <authorList>
            <person name="Qin G."/>
            <person name="Xu C."/>
            <person name="Ming R."/>
            <person name="Tang H."/>
            <person name="Guyot R."/>
            <person name="Kramer E.M."/>
            <person name="Hu Y."/>
            <person name="Yi X."/>
            <person name="Qi Y."/>
            <person name="Xu X."/>
            <person name="Gao Z."/>
            <person name="Pan H."/>
            <person name="Jian J."/>
            <person name="Tian Y."/>
            <person name="Yue Z."/>
            <person name="Xu Y."/>
        </authorList>
    </citation>
    <scope>NUCLEOTIDE SEQUENCE [LARGE SCALE GENOMIC DNA]</scope>
    <source>
        <strain evidence="2">cv. Dabenzi</strain>
    </source>
</reference>
<evidence type="ECO:0000313" key="2">
    <source>
        <dbReference type="Proteomes" id="UP000197138"/>
    </source>
</evidence>
<dbReference type="Proteomes" id="UP000197138">
    <property type="component" value="Unassembled WGS sequence"/>
</dbReference>
<accession>A0A218WW00</accession>